<evidence type="ECO:0008006" key="5">
    <source>
        <dbReference type="Google" id="ProtNLM"/>
    </source>
</evidence>
<protein>
    <recommendedName>
        <fullName evidence="5">CHCH domain-containing protein</fullName>
    </recommendedName>
</protein>
<evidence type="ECO:0000313" key="3">
    <source>
        <dbReference type="EMBL" id="VDN40862.1"/>
    </source>
</evidence>
<keyword evidence="4" id="KW-1185">Reference proteome</keyword>
<dbReference type="PROSITE" id="PS51808">
    <property type="entry name" value="CHCH"/>
    <property type="match status" value="1"/>
</dbReference>
<evidence type="ECO:0000256" key="1">
    <source>
        <dbReference type="ARBA" id="ARBA00006196"/>
    </source>
</evidence>
<evidence type="ECO:0000256" key="2">
    <source>
        <dbReference type="ARBA" id="ARBA00023157"/>
    </source>
</evidence>
<reference evidence="3 4" key="1">
    <citation type="submission" date="2018-11" db="EMBL/GenBank/DDBJ databases">
        <authorList>
            <consortium name="Pathogen Informatics"/>
        </authorList>
    </citation>
    <scope>NUCLEOTIDE SEQUENCE [LARGE SCALE GENOMIC DNA]</scope>
</reference>
<gene>
    <name evidence="3" type="ORF">DILT_LOCUS18366</name>
</gene>
<comment type="similarity">
    <text evidence="1">Belongs to the TRIAP1/MDM35 family.</text>
</comment>
<dbReference type="InterPro" id="IPR007918">
    <property type="entry name" value="MDM35_apoptosis"/>
</dbReference>
<name>A0A3P7RAW5_DIBLA</name>
<dbReference type="Proteomes" id="UP000281553">
    <property type="component" value="Unassembled WGS sequence"/>
</dbReference>
<accession>A0A3P7RAW5</accession>
<proteinExistence type="inferred from homology"/>
<dbReference type="EMBL" id="UYRU01099772">
    <property type="protein sequence ID" value="VDN40862.1"/>
    <property type="molecule type" value="Genomic_DNA"/>
</dbReference>
<keyword evidence="2" id="KW-1015">Disulfide bond</keyword>
<dbReference type="OrthoDB" id="19091at2759"/>
<dbReference type="Pfam" id="PF05254">
    <property type="entry name" value="UPF0203"/>
    <property type="match status" value="1"/>
</dbReference>
<sequence>MTKARLGSLAPQCNELKDAYESCFFDFFPRFLSGERFQQDPCSEQLAAYRDCLRGHLAGMGFNLKTLDEHRLSAADLAEAMSAASTEKPSASGKS</sequence>
<evidence type="ECO:0000313" key="4">
    <source>
        <dbReference type="Proteomes" id="UP000281553"/>
    </source>
</evidence>
<organism evidence="3 4">
    <name type="scientific">Dibothriocephalus latus</name>
    <name type="common">Fish tapeworm</name>
    <name type="synonym">Diphyllobothrium latum</name>
    <dbReference type="NCBI Taxonomy" id="60516"/>
    <lineage>
        <taxon>Eukaryota</taxon>
        <taxon>Metazoa</taxon>
        <taxon>Spiralia</taxon>
        <taxon>Lophotrochozoa</taxon>
        <taxon>Platyhelminthes</taxon>
        <taxon>Cestoda</taxon>
        <taxon>Eucestoda</taxon>
        <taxon>Diphyllobothriidea</taxon>
        <taxon>Diphyllobothriidae</taxon>
        <taxon>Dibothriocephalus</taxon>
    </lineage>
</organism>
<dbReference type="AlphaFoldDB" id="A0A3P7RAW5"/>